<dbReference type="AlphaFoldDB" id="A0A8J8NJY3"/>
<evidence type="ECO:0000256" key="1">
    <source>
        <dbReference type="SAM" id="MobiDB-lite"/>
    </source>
</evidence>
<gene>
    <name evidence="2" type="ORF">FGO68_gene13284</name>
</gene>
<feature type="compositionally biased region" description="Low complexity" evidence="1">
    <location>
        <begin position="142"/>
        <end position="151"/>
    </location>
</feature>
<feature type="region of interest" description="Disordered" evidence="1">
    <location>
        <begin position="130"/>
        <end position="160"/>
    </location>
</feature>
<organism evidence="2 3">
    <name type="scientific">Halteria grandinella</name>
    <dbReference type="NCBI Taxonomy" id="5974"/>
    <lineage>
        <taxon>Eukaryota</taxon>
        <taxon>Sar</taxon>
        <taxon>Alveolata</taxon>
        <taxon>Ciliophora</taxon>
        <taxon>Intramacronucleata</taxon>
        <taxon>Spirotrichea</taxon>
        <taxon>Stichotrichia</taxon>
        <taxon>Sporadotrichida</taxon>
        <taxon>Halteriidae</taxon>
        <taxon>Halteria</taxon>
    </lineage>
</organism>
<proteinExistence type="predicted"/>
<accession>A0A8J8NJY3</accession>
<reference evidence="2" key="1">
    <citation type="submission" date="2019-06" db="EMBL/GenBank/DDBJ databases">
        <authorList>
            <person name="Zheng W."/>
        </authorList>
    </citation>
    <scope>NUCLEOTIDE SEQUENCE</scope>
    <source>
        <strain evidence="2">QDHG01</strain>
    </source>
</reference>
<comment type="caution">
    <text evidence="2">The sequence shown here is derived from an EMBL/GenBank/DDBJ whole genome shotgun (WGS) entry which is preliminary data.</text>
</comment>
<keyword evidence="3" id="KW-1185">Reference proteome</keyword>
<evidence type="ECO:0000313" key="2">
    <source>
        <dbReference type="EMBL" id="TNV76882.1"/>
    </source>
</evidence>
<evidence type="ECO:0000313" key="3">
    <source>
        <dbReference type="Proteomes" id="UP000785679"/>
    </source>
</evidence>
<dbReference type="Proteomes" id="UP000785679">
    <property type="component" value="Unassembled WGS sequence"/>
</dbReference>
<name>A0A8J8NJY3_HALGN</name>
<dbReference type="EMBL" id="RRYP01012806">
    <property type="protein sequence ID" value="TNV76882.1"/>
    <property type="molecule type" value="Genomic_DNA"/>
</dbReference>
<protein>
    <submittedName>
        <fullName evidence="2">Uncharacterized protein</fullName>
    </submittedName>
</protein>
<sequence>MNTENTLNLRGQRKRTRLKGNRTVWTPLHDKCSPTWFSTSNMRVTLQRTRSTSGAPDKSLQHEFRALGSTLQGGHHILNPQLAQARTYTLLQLPCPLQSLALEHKQSMVTQEIIIFTSATTFTSSLLTPLPPPAQEHKLSLQGEQQQQEPQFVSSTSGML</sequence>